<dbReference type="STRING" id="909613.UO65_3538"/>
<evidence type="ECO:0000256" key="2">
    <source>
        <dbReference type="ARBA" id="ARBA00023125"/>
    </source>
</evidence>
<name>W7IWI3_9PSEU</name>
<keyword evidence="2" id="KW-0238">DNA-binding</keyword>
<dbReference type="SMART" id="SM00342">
    <property type="entry name" value="HTH_ARAC"/>
    <property type="match status" value="1"/>
</dbReference>
<dbReference type="eggNOG" id="COG2207">
    <property type="taxonomic scope" value="Bacteria"/>
</dbReference>
<keyword evidence="3" id="KW-0804">Transcription</keyword>
<keyword evidence="1" id="KW-0805">Transcription regulation</keyword>
<accession>W7IWI3</accession>
<comment type="caution">
    <text evidence="5">The sequence shown here is derived from an EMBL/GenBank/DDBJ whole genome shotgun (WGS) entry which is preliminary data.</text>
</comment>
<evidence type="ECO:0000256" key="1">
    <source>
        <dbReference type="ARBA" id="ARBA00023015"/>
    </source>
</evidence>
<dbReference type="PANTHER" id="PTHR47894">
    <property type="entry name" value="HTH-TYPE TRANSCRIPTIONAL REGULATOR GADX"/>
    <property type="match status" value="1"/>
</dbReference>
<evidence type="ECO:0000313" key="5">
    <source>
        <dbReference type="EMBL" id="EWC61172.1"/>
    </source>
</evidence>
<protein>
    <submittedName>
        <fullName evidence="5">Transcriptional regulator, AraC family</fullName>
    </submittedName>
</protein>
<dbReference type="Proteomes" id="UP000019277">
    <property type="component" value="Unassembled WGS sequence"/>
</dbReference>
<dbReference type="GO" id="GO:0003700">
    <property type="term" value="F:DNA-binding transcription factor activity"/>
    <property type="evidence" value="ECO:0007669"/>
    <property type="project" value="InterPro"/>
</dbReference>
<dbReference type="Gene3D" id="1.10.10.60">
    <property type="entry name" value="Homeodomain-like"/>
    <property type="match status" value="1"/>
</dbReference>
<dbReference type="GO" id="GO:0000976">
    <property type="term" value="F:transcription cis-regulatory region binding"/>
    <property type="evidence" value="ECO:0007669"/>
    <property type="project" value="TreeGrafter"/>
</dbReference>
<keyword evidence="6" id="KW-1185">Reference proteome</keyword>
<dbReference type="Pfam" id="PF12833">
    <property type="entry name" value="HTH_18"/>
    <property type="match status" value="1"/>
</dbReference>
<dbReference type="EMBL" id="AYXG01000127">
    <property type="protein sequence ID" value="EWC61172.1"/>
    <property type="molecule type" value="Genomic_DNA"/>
</dbReference>
<dbReference type="OrthoDB" id="5241536at2"/>
<dbReference type="GO" id="GO:0005829">
    <property type="term" value="C:cytosol"/>
    <property type="evidence" value="ECO:0007669"/>
    <property type="project" value="TreeGrafter"/>
</dbReference>
<dbReference type="PANTHER" id="PTHR47894:SF1">
    <property type="entry name" value="HTH-TYPE TRANSCRIPTIONAL REGULATOR VQSM"/>
    <property type="match status" value="1"/>
</dbReference>
<dbReference type="SUPFAM" id="SSF46689">
    <property type="entry name" value="Homeodomain-like"/>
    <property type="match status" value="1"/>
</dbReference>
<proteinExistence type="predicted"/>
<reference evidence="5 6" key="1">
    <citation type="journal article" date="2014" name="Genome Announc.">
        <title>Draft Genome Sequence of the Antitrypanosomally Active Sponge-Associated Bacterium Actinokineospora sp. Strain EG49.</title>
        <authorList>
            <person name="Harjes J."/>
            <person name="Ryu T."/>
            <person name="Abdelmohsen U.R."/>
            <person name="Moitinho-Silva L."/>
            <person name="Horn H."/>
            <person name="Ravasi T."/>
            <person name="Hentschel U."/>
        </authorList>
    </citation>
    <scope>NUCLEOTIDE SEQUENCE [LARGE SCALE GENOMIC DNA]</scope>
    <source>
        <strain evidence="5 6">EG49</strain>
    </source>
</reference>
<dbReference type="PROSITE" id="PS01124">
    <property type="entry name" value="HTH_ARAC_FAMILY_2"/>
    <property type="match status" value="1"/>
</dbReference>
<dbReference type="InterPro" id="IPR009057">
    <property type="entry name" value="Homeodomain-like_sf"/>
</dbReference>
<gene>
    <name evidence="5" type="ORF">UO65_3538</name>
</gene>
<feature type="domain" description="HTH araC/xylS-type" evidence="4">
    <location>
        <begin position="229"/>
        <end position="327"/>
    </location>
</feature>
<evidence type="ECO:0000259" key="4">
    <source>
        <dbReference type="PROSITE" id="PS01124"/>
    </source>
</evidence>
<evidence type="ECO:0000313" key="6">
    <source>
        <dbReference type="Proteomes" id="UP000019277"/>
    </source>
</evidence>
<dbReference type="InterPro" id="IPR032687">
    <property type="entry name" value="AraC-type_N"/>
</dbReference>
<dbReference type="RefSeq" id="WP_035283772.1">
    <property type="nucleotide sequence ID" value="NZ_AYXG01000127.1"/>
</dbReference>
<evidence type="ECO:0000256" key="3">
    <source>
        <dbReference type="ARBA" id="ARBA00023163"/>
    </source>
</evidence>
<dbReference type="AlphaFoldDB" id="W7IWI3"/>
<organism evidence="5 6">
    <name type="scientific">Actinokineospora spheciospongiae</name>
    <dbReference type="NCBI Taxonomy" id="909613"/>
    <lineage>
        <taxon>Bacteria</taxon>
        <taxon>Bacillati</taxon>
        <taxon>Actinomycetota</taxon>
        <taxon>Actinomycetes</taxon>
        <taxon>Pseudonocardiales</taxon>
        <taxon>Pseudonocardiaceae</taxon>
        <taxon>Actinokineospora</taxon>
    </lineage>
</organism>
<dbReference type="Pfam" id="PF12625">
    <property type="entry name" value="Arabinose_bd"/>
    <property type="match status" value="1"/>
</dbReference>
<sequence length="339" mass="36562">MNDVVSGWPRSRMLVLVALTRRHRVDEAVLLAGSEYTVADLSDPRLLPTRDDEAVLVRNLVRALGGALGPAVEAGQDFHVGAVSAWGQAMRTSPTLGHALALSLDLTAAADTLVHLRAVPDDEVTHLVFDADHLPADTRAFQSVWMMVTTAIINRELLGRPTPVDSVRVRCAKPPDAPLVDDFWGVEVQWDARVTSIGVPLAVLDAPLPSADPRAHAEALRECELLFTDDVAVRARAALARDPQSRPADTAAALGLSERTLRRRLAEAGTAHRELAAEARLARAADLLTAGLPRSEVAARLGFTDTSAFSHAFKRWTGVTPTAWLRSRHRPSEVEGPGD</sequence>
<dbReference type="InterPro" id="IPR018060">
    <property type="entry name" value="HTH_AraC"/>
</dbReference>